<dbReference type="GO" id="GO:0003676">
    <property type="term" value="F:nucleic acid binding"/>
    <property type="evidence" value="ECO:0007669"/>
    <property type="project" value="InterPro"/>
</dbReference>
<dbReference type="AlphaFoldDB" id="A0AAD9MTA1"/>
<dbReference type="Pfam" id="PF03184">
    <property type="entry name" value="DDE_1"/>
    <property type="match status" value="1"/>
</dbReference>
<dbReference type="EMBL" id="JAODUP010000853">
    <property type="protein sequence ID" value="KAK2143333.1"/>
    <property type="molecule type" value="Genomic_DNA"/>
</dbReference>
<protein>
    <recommendedName>
        <fullName evidence="1">DDE-1 domain-containing protein</fullName>
    </recommendedName>
</protein>
<evidence type="ECO:0000313" key="3">
    <source>
        <dbReference type="Proteomes" id="UP001208570"/>
    </source>
</evidence>
<name>A0AAD9MTA1_9ANNE</name>
<feature type="domain" description="DDE-1" evidence="1">
    <location>
        <begin position="23"/>
        <end position="79"/>
    </location>
</feature>
<gene>
    <name evidence="2" type="ORF">LSH36_853g00018</name>
</gene>
<dbReference type="Proteomes" id="UP001208570">
    <property type="component" value="Unassembled WGS sequence"/>
</dbReference>
<sequence>MNRAVVGGYFQDVTNNRVSSSRENVTVLACASAAGVVMPPMFVVKSLHSFNTAPPNSKWTWQVKAWMEDSLGIEWFREVLWCSASPSFIVGPTPQS</sequence>
<dbReference type="InterPro" id="IPR004875">
    <property type="entry name" value="DDE_SF_endonuclease_dom"/>
</dbReference>
<organism evidence="2 3">
    <name type="scientific">Paralvinella palmiformis</name>
    <dbReference type="NCBI Taxonomy" id="53620"/>
    <lineage>
        <taxon>Eukaryota</taxon>
        <taxon>Metazoa</taxon>
        <taxon>Spiralia</taxon>
        <taxon>Lophotrochozoa</taxon>
        <taxon>Annelida</taxon>
        <taxon>Polychaeta</taxon>
        <taxon>Sedentaria</taxon>
        <taxon>Canalipalpata</taxon>
        <taxon>Terebellida</taxon>
        <taxon>Terebelliformia</taxon>
        <taxon>Alvinellidae</taxon>
        <taxon>Paralvinella</taxon>
    </lineage>
</organism>
<accession>A0AAD9MTA1</accession>
<keyword evidence="3" id="KW-1185">Reference proteome</keyword>
<evidence type="ECO:0000259" key="1">
    <source>
        <dbReference type="Pfam" id="PF03184"/>
    </source>
</evidence>
<evidence type="ECO:0000313" key="2">
    <source>
        <dbReference type="EMBL" id="KAK2143333.1"/>
    </source>
</evidence>
<reference evidence="2" key="1">
    <citation type="journal article" date="2023" name="Mol. Biol. Evol.">
        <title>Third-Generation Sequencing Reveals the Adaptive Role of the Epigenome in Three Deep-Sea Polychaetes.</title>
        <authorList>
            <person name="Perez M."/>
            <person name="Aroh O."/>
            <person name="Sun Y."/>
            <person name="Lan Y."/>
            <person name="Juniper S.K."/>
            <person name="Young C.R."/>
            <person name="Angers B."/>
            <person name="Qian P.Y."/>
        </authorList>
    </citation>
    <scope>NUCLEOTIDE SEQUENCE</scope>
    <source>
        <strain evidence="2">P08H-3</strain>
    </source>
</reference>
<comment type="caution">
    <text evidence="2">The sequence shown here is derived from an EMBL/GenBank/DDBJ whole genome shotgun (WGS) entry which is preliminary data.</text>
</comment>
<proteinExistence type="predicted"/>